<evidence type="ECO:0000313" key="3">
    <source>
        <dbReference type="Proteomes" id="UP000007800"/>
    </source>
</evidence>
<evidence type="ECO:0000313" key="2">
    <source>
        <dbReference type="EMBL" id="EER03722.1"/>
    </source>
</evidence>
<name>C5LHW8_PERM5</name>
<protein>
    <submittedName>
        <fullName evidence="2">Nad dependent epimerase/dehydratase, putative</fullName>
    </submittedName>
</protein>
<organism evidence="3">
    <name type="scientific">Perkinsus marinus (strain ATCC 50983 / TXsc)</name>
    <dbReference type="NCBI Taxonomy" id="423536"/>
    <lineage>
        <taxon>Eukaryota</taxon>
        <taxon>Sar</taxon>
        <taxon>Alveolata</taxon>
        <taxon>Perkinsozoa</taxon>
        <taxon>Perkinsea</taxon>
        <taxon>Perkinsida</taxon>
        <taxon>Perkinsidae</taxon>
        <taxon>Perkinsus</taxon>
    </lineage>
</organism>
<dbReference type="SUPFAM" id="SSF51735">
    <property type="entry name" value="NAD(P)-binding Rossmann-fold domains"/>
    <property type="match status" value="1"/>
</dbReference>
<dbReference type="OrthoDB" id="46583at2759"/>
<proteinExistence type="predicted"/>
<accession>C5LHW8</accession>
<dbReference type="InterPro" id="IPR022042">
    <property type="entry name" value="snRNA-activating_su3"/>
</dbReference>
<dbReference type="Gene3D" id="3.40.50.720">
    <property type="entry name" value="NAD(P)-binding Rossmann-like Domain"/>
    <property type="match status" value="1"/>
</dbReference>
<evidence type="ECO:0000259" key="1">
    <source>
        <dbReference type="Pfam" id="PF16363"/>
    </source>
</evidence>
<dbReference type="Proteomes" id="UP000007800">
    <property type="component" value="Unassembled WGS sequence"/>
</dbReference>
<gene>
    <name evidence="2" type="ORF">Pmar_PMAR023020</name>
</gene>
<sequence length="955" mass="107112">MVAGTCRRTVRVWITGINGMIGSNIAKALVRLSHSEDPTRPHYTVFGLVRYRANLGNLAGVLEDVHLTYGDLSDAQRIRSIVQEVRPHLVFHFAAQGINGVSFQSESLTYQSNVEGTSNVMQALRGSGARVLVASSSTVYGSTSDSVDYIGRPIPESAPMSPVSPYGVSKAATEMMCLQQYKAHGTHCVAVRLFIHVSPGGTEALALQEFCRQVAVIEGGKQEPVIRHGALKTRRDTTDVRDSAEQFIKVLESSAPGEVYNVGSFMGEATGEDEHNGVLSTEDLLSLVLEESPMGSRIELRQDDSRMRAYDEAVLIADNAKAPGHMKEYKATLCQCIQHQASTSLLVGRMSQLNCFLMSLLLTARKGPTLRPLGARCLTDGPLPSHGKAVWMFKDKPNTLADRRIRPSTLKNRSTRKNWPYYSTKYFSKTYYQTDFNNPTLDKSNTKVHIVYEPFAGELDGACGIAWYWSMLETDVYITLRNALQRAFPGITVTGEGFSTASDKGWFKVYRMNDKRVLFCAQPQSLTPDKAKEMGRTYDRDSPVIAGLQPEPSDRSSVLDAGGLTKWAEDTKLALKAFKALSRDFTPPLDPSLRIDDVSTSVDIQFPSRMVEANQILDRCMEDGTDPPTMDELREARARRVGHLASEKLKHDYGGGEVRKPLSHIEVRRVAPFKANRSGLPSDHAKLVKNAEEDLLGREDLHRMPDGSEVVITVDVYHTDQRNFRKNDHYESFEVLGSQTLKELRQSFSFSADRVFDGPKYAKSACLIMGHTVYTDSPEEPSASDKLVDYEGYIKNWLRVHDANFTQTQRAGLPEVTFGEMRTTTVQEAVDRLYRLSPKAHSMCCFYLHYTNEEERIYFTNATVLDSRVHSLVREVYPLRTFQKQKLYLKMCSLCNSAFANMVVLNDPVLPNNPTYCCKACYRRLRSDNTGHAVRPDQTHLDTTRQPIITYNYYQ</sequence>
<dbReference type="PANTHER" id="PTHR43000">
    <property type="entry name" value="DTDP-D-GLUCOSE 4,6-DEHYDRATASE-RELATED"/>
    <property type="match status" value="1"/>
</dbReference>
<dbReference type="Pfam" id="PF12251">
    <property type="entry name" value="SNAPC3"/>
    <property type="match status" value="1"/>
</dbReference>
<dbReference type="InParanoid" id="C5LHW8"/>
<reference evidence="2 3" key="1">
    <citation type="submission" date="2008-07" db="EMBL/GenBank/DDBJ databases">
        <authorList>
            <person name="El-Sayed N."/>
            <person name="Caler E."/>
            <person name="Inman J."/>
            <person name="Amedeo P."/>
            <person name="Hass B."/>
            <person name="Wortman J."/>
        </authorList>
    </citation>
    <scope>NUCLEOTIDE SEQUENCE [LARGE SCALE GENOMIC DNA]</scope>
    <source>
        <strain evidence="3">ATCC 50983 / TXsc</strain>
    </source>
</reference>
<keyword evidence="3" id="KW-1185">Reference proteome</keyword>
<dbReference type="AlphaFoldDB" id="C5LHW8"/>
<dbReference type="Gene3D" id="3.90.25.10">
    <property type="entry name" value="UDP-galactose 4-epimerase, domain 1"/>
    <property type="match status" value="1"/>
</dbReference>
<dbReference type="Pfam" id="PF16363">
    <property type="entry name" value="GDP_Man_Dehyd"/>
    <property type="match status" value="1"/>
</dbReference>
<dbReference type="RefSeq" id="XP_002771906.1">
    <property type="nucleotide sequence ID" value="XM_002771860.1"/>
</dbReference>
<dbReference type="InterPro" id="IPR036291">
    <property type="entry name" value="NAD(P)-bd_dom_sf"/>
</dbReference>
<dbReference type="EMBL" id="GG682149">
    <property type="protein sequence ID" value="EER03722.1"/>
    <property type="molecule type" value="Genomic_DNA"/>
</dbReference>
<feature type="domain" description="NAD(P)-binding" evidence="1">
    <location>
        <begin position="14"/>
        <end position="322"/>
    </location>
</feature>
<dbReference type="GeneID" id="9048216"/>
<dbReference type="InterPro" id="IPR016040">
    <property type="entry name" value="NAD(P)-bd_dom"/>
</dbReference>